<dbReference type="SMART" id="SM00875">
    <property type="entry name" value="BACK"/>
    <property type="match status" value="1"/>
</dbReference>
<dbReference type="Pfam" id="PF24681">
    <property type="entry name" value="Kelch_KLHDC2_KLHL20_DRC7"/>
    <property type="match status" value="1"/>
</dbReference>
<dbReference type="InterPro" id="IPR011333">
    <property type="entry name" value="SKP1/BTB/POZ_sf"/>
</dbReference>
<dbReference type="InterPro" id="IPR011705">
    <property type="entry name" value="BACK"/>
</dbReference>
<protein>
    <submittedName>
        <fullName evidence="1">Kelch-like protein 10</fullName>
    </submittedName>
</protein>
<dbReference type="FunFam" id="1.25.40.420:FF:000001">
    <property type="entry name" value="Kelch-like family member 12"/>
    <property type="match status" value="1"/>
</dbReference>
<reference evidence="1" key="1">
    <citation type="journal article" date="2012" name="Nature">
        <title>The oyster genome reveals stress adaptation and complexity of shell formation.</title>
        <authorList>
            <person name="Zhang G."/>
            <person name="Fang X."/>
            <person name="Guo X."/>
            <person name="Li L."/>
            <person name="Luo R."/>
            <person name="Xu F."/>
            <person name="Yang P."/>
            <person name="Zhang L."/>
            <person name="Wang X."/>
            <person name="Qi H."/>
            <person name="Xiong Z."/>
            <person name="Que H."/>
            <person name="Xie Y."/>
            <person name="Holland P.W."/>
            <person name="Paps J."/>
            <person name="Zhu Y."/>
            <person name="Wu F."/>
            <person name="Chen Y."/>
            <person name="Wang J."/>
            <person name="Peng C."/>
            <person name="Meng J."/>
            <person name="Yang L."/>
            <person name="Liu J."/>
            <person name="Wen B."/>
            <person name="Zhang N."/>
            <person name="Huang Z."/>
            <person name="Zhu Q."/>
            <person name="Feng Y."/>
            <person name="Mount A."/>
            <person name="Hedgecock D."/>
            <person name="Xu Z."/>
            <person name="Liu Y."/>
            <person name="Domazet-Loso T."/>
            <person name="Du Y."/>
            <person name="Sun X."/>
            <person name="Zhang S."/>
            <person name="Liu B."/>
            <person name="Cheng P."/>
            <person name="Jiang X."/>
            <person name="Li J."/>
            <person name="Fan D."/>
            <person name="Wang W."/>
            <person name="Fu W."/>
            <person name="Wang T."/>
            <person name="Wang B."/>
            <person name="Zhang J."/>
            <person name="Peng Z."/>
            <person name="Li Y."/>
            <person name="Li N."/>
            <person name="Wang J."/>
            <person name="Chen M."/>
            <person name="He Y."/>
            <person name="Tan F."/>
            <person name="Song X."/>
            <person name="Zheng Q."/>
            <person name="Huang R."/>
            <person name="Yang H."/>
            <person name="Du X."/>
            <person name="Chen L."/>
            <person name="Yang M."/>
            <person name="Gaffney P.M."/>
            <person name="Wang S."/>
            <person name="Luo L."/>
            <person name="She Z."/>
            <person name="Ming Y."/>
            <person name="Huang W."/>
            <person name="Zhang S."/>
            <person name="Huang B."/>
            <person name="Zhang Y."/>
            <person name="Qu T."/>
            <person name="Ni P."/>
            <person name="Miao G."/>
            <person name="Wang J."/>
            <person name="Wang Q."/>
            <person name="Steinberg C.E."/>
            <person name="Wang H."/>
            <person name="Li N."/>
            <person name="Qian L."/>
            <person name="Zhang G."/>
            <person name="Li Y."/>
            <person name="Yang H."/>
            <person name="Liu X."/>
            <person name="Wang J."/>
            <person name="Yin Y."/>
            <person name="Wang J."/>
        </authorList>
    </citation>
    <scope>NUCLEOTIDE SEQUENCE [LARGE SCALE GENOMIC DNA]</scope>
    <source>
        <strain evidence="1">05x7-T-G4-1.051#20</strain>
    </source>
</reference>
<dbReference type="Gene3D" id="1.25.40.420">
    <property type="match status" value="1"/>
</dbReference>
<dbReference type="PANTHER" id="PTHR45632">
    <property type="entry name" value="LD33804P"/>
    <property type="match status" value="1"/>
</dbReference>
<dbReference type="Gene3D" id="3.30.710.10">
    <property type="entry name" value="Potassium Channel Kv1.1, Chain A"/>
    <property type="match status" value="1"/>
</dbReference>
<dbReference type="InterPro" id="IPR006652">
    <property type="entry name" value="Kelch_1"/>
</dbReference>
<name>K1R9Z0_MAGGI</name>
<accession>K1R9Z0</accession>
<dbReference type="Gene3D" id="2.120.10.80">
    <property type="entry name" value="Kelch-type beta propeller"/>
    <property type="match status" value="2"/>
</dbReference>
<dbReference type="SUPFAM" id="SSF54695">
    <property type="entry name" value="POZ domain"/>
    <property type="match status" value="1"/>
</dbReference>
<dbReference type="HOGENOM" id="CLU_004253_14_1_1"/>
<dbReference type="PRINTS" id="PR00501">
    <property type="entry name" value="KELCHREPEAT"/>
</dbReference>
<dbReference type="Pfam" id="PF07707">
    <property type="entry name" value="BACK"/>
    <property type="match status" value="1"/>
</dbReference>
<evidence type="ECO:0000313" key="1">
    <source>
        <dbReference type="EMBL" id="EKC42523.1"/>
    </source>
</evidence>
<dbReference type="PANTHER" id="PTHR45632:SF3">
    <property type="entry name" value="KELCH-LIKE PROTEIN 32"/>
    <property type="match status" value="1"/>
</dbReference>
<dbReference type="AlphaFoldDB" id="K1R9Z0"/>
<dbReference type="Pfam" id="PF01344">
    <property type="entry name" value="Kelch_1"/>
    <property type="match status" value="2"/>
</dbReference>
<gene>
    <name evidence="1" type="ORF">CGI_10020550</name>
</gene>
<dbReference type="SMART" id="SM00225">
    <property type="entry name" value="BTB"/>
    <property type="match status" value="1"/>
</dbReference>
<proteinExistence type="predicted"/>
<dbReference type="SMART" id="SM00612">
    <property type="entry name" value="Kelch"/>
    <property type="match status" value="6"/>
</dbReference>
<dbReference type="EMBL" id="JH818378">
    <property type="protein sequence ID" value="EKC42523.1"/>
    <property type="molecule type" value="Genomic_DNA"/>
</dbReference>
<organism evidence="1">
    <name type="scientific">Magallana gigas</name>
    <name type="common">Pacific oyster</name>
    <name type="synonym">Crassostrea gigas</name>
    <dbReference type="NCBI Taxonomy" id="29159"/>
    <lineage>
        <taxon>Eukaryota</taxon>
        <taxon>Metazoa</taxon>
        <taxon>Spiralia</taxon>
        <taxon>Lophotrochozoa</taxon>
        <taxon>Mollusca</taxon>
        <taxon>Bivalvia</taxon>
        <taxon>Autobranchia</taxon>
        <taxon>Pteriomorphia</taxon>
        <taxon>Ostreida</taxon>
        <taxon>Ostreoidea</taxon>
        <taxon>Ostreidae</taxon>
        <taxon>Magallana</taxon>
    </lineage>
</organism>
<dbReference type="PROSITE" id="PS50097">
    <property type="entry name" value="BTB"/>
    <property type="match status" value="1"/>
</dbReference>
<dbReference type="InParanoid" id="K1R9Z0"/>
<dbReference type="InterPro" id="IPR000210">
    <property type="entry name" value="BTB/POZ_dom"/>
</dbReference>
<dbReference type="PIRSF" id="PIRSF037037">
    <property type="entry name" value="Kelch-like_protein_gigaxonin"/>
    <property type="match status" value="1"/>
</dbReference>
<dbReference type="Pfam" id="PF00651">
    <property type="entry name" value="BTB"/>
    <property type="match status" value="1"/>
</dbReference>
<dbReference type="InterPro" id="IPR015915">
    <property type="entry name" value="Kelch-typ_b-propeller"/>
</dbReference>
<sequence>MEASNILLELRNNKQLCDAVIKVENTEFPIHRNIMSACSPYFRTLFTTEVDKNTQKVVIPGVSADIMGLIIDFAYIADAAVTSDNIERLLPVADQFHVLGLVKLCCSFLESHLTAPNCIGVRRIAKTYGCSNLEKAAYRFLMVNFAEVSEISDEFVQLGIEEVCDILIDDRLNVRNEDLVFNAVLRWIDFDPDVRKEHVACLLKTVRLGLVPIKYFVEKIKAHSYVKDNDSCKPIIIETLKHLYDLEMSEDKTSDGSFPLAKPRLPHEILFVIGGWSRSSPTNIVETYDTRADRWTICDVADKVPRAYQGMVTLNQLIYIIGGFDGVEYFSSVRCFDPKIKEWTEVAPMNSKRCYASTAVLGDYIYALGGFSGRYRLNSAERYDPAKNQWSFLEPMILERSDAGATSVNGKLYVCGGFNGGECLNSGEVYDPETNQWTFIPPMNSSRSGLGVVAYEGEIYALGGFNGVARMNSAEKYCPRTNQWRPIAEFCSPRSNFAVKVMDGMIFAMGGFNGVTTICAVECYDPICDEWFDASDMNVYRSALSACVVKDLPNVEYYAYQRR</sequence>
<dbReference type="SUPFAM" id="SSF117281">
    <property type="entry name" value="Kelch motif"/>
    <property type="match status" value="1"/>
</dbReference>
<dbReference type="InterPro" id="IPR017096">
    <property type="entry name" value="BTB-kelch_protein"/>
</dbReference>